<dbReference type="Proteomes" id="UP001596174">
    <property type="component" value="Unassembled WGS sequence"/>
</dbReference>
<proteinExistence type="predicted"/>
<name>A0ABW1G2A2_9ACTN</name>
<reference evidence="3" key="1">
    <citation type="journal article" date="2019" name="Int. J. Syst. Evol. Microbiol.">
        <title>The Global Catalogue of Microorganisms (GCM) 10K type strain sequencing project: providing services to taxonomists for standard genome sequencing and annotation.</title>
        <authorList>
            <consortium name="The Broad Institute Genomics Platform"/>
            <consortium name="The Broad Institute Genome Sequencing Center for Infectious Disease"/>
            <person name="Wu L."/>
            <person name="Ma J."/>
        </authorList>
    </citation>
    <scope>NUCLEOTIDE SEQUENCE [LARGE SCALE GENOMIC DNA]</scope>
    <source>
        <strain evidence="3">JCM 4816</strain>
    </source>
</reference>
<dbReference type="InterPro" id="IPR056782">
    <property type="entry name" value="HAD_PNKP"/>
</dbReference>
<comment type="caution">
    <text evidence="2">The sequence shown here is derived from an EMBL/GenBank/DDBJ whole genome shotgun (WGS) entry which is preliminary data.</text>
</comment>
<accession>A0ABW1G2A2</accession>
<dbReference type="Pfam" id="PF25109">
    <property type="entry name" value="HAD_PNKP"/>
    <property type="match status" value="1"/>
</dbReference>
<dbReference type="RefSeq" id="WP_380583841.1">
    <property type="nucleotide sequence ID" value="NZ_JBHSQJ010000064.1"/>
</dbReference>
<organism evidence="2 3">
    <name type="scientific">Streptacidiphilus monticola</name>
    <dbReference type="NCBI Taxonomy" id="2161674"/>
    <lineage>
        <taxon>Bacteria</taxon>
        <taxon>Bacillati</taxon>
        <taxon>Actinomycetota</taxon>
        <taxon>Actinomycetes</taxon>
        <taxon>Kitasatosporales</taxon>
        <taxon>Streptomycetaceae</taxon>
        <taxon>Streptacidiphilus</taxon>
    </lineage>
</organism>
<dbReference type="InterPro" id="IPR023214">
    <property type="entry name" value="HAD_sf"/>
</dbReference>
<evidence type="ECO:0000259" key="1">
    <source>
        <dbReference type="Pfam" id="PF25109"/>
    </source>
</evidence>
<dbReference type="EMBL" id="JBHSQJ010000064">
    <property type="protein sequence ID" value="MFC5908709.1"/>
    <property type="molecule type" value="Genomic_DNA"/>
</dbReference>
<evidence type="ECO:0000313" key="3">
    <source>
        <dbReference type="Proteomes" id="UP001596174"/>
    </source>
</evidence>
<dbReference type="InterPro" id="IPR036412">
    <property type="entry name" value="HAD-like_sf"/>
</dbReference>
<sequence length="114" mass="13074">MTKREAVIFDMDGTLADVRNIRHLIDGPGGFDAFHRASADVPAHDWVVQAARAQHEAGRAVLIVTGRAEKWRSLTAMWLARHEVPSDGMWMRGANDYRRDYVVKREILRHLRAR</sequence>
<evidence type="ECO:0000313" key="2">
    <source>
        <dbReference type="EMBL" id="MFC5908709.1"/>
    </source>
</evidence>
<feature type="domain" description="Polynucleotide kinase PNKP phosphatase" evidence="1">
    <location>
        <begin position="5"/>
        <end position="109"/>
    </location>
</feature>
<keyword evidence="3" id="KW-1185">Reference proteome</keyword>
<protein>
    <recommendedName>
        <fullName evidence="1">Polynucleotide kinase PNKP phosphatase domain-containing protein</fullName>
    </recommendedName>
</protein>
<dbReference type="Gene3D" id="3.40.50.1000">
    <property type="entry name" value="HAD superfamily/HAD-like"/>
    <property type="match status" value="1"/>
</dbReference>
<dbReference type="SUPFAM" id="SSF56784">
    <property type="entry name" value="HAD-like"/>
    <property type="match status" value="1"/>
</dbReference>
<gene>
    <name evidence="2" type="ORF">ACFP3V_15995</name>
</gene>